<dbReference type="Proteomes" id="UP001487740">
    <property type="component" value="Unassembled WGS sequence"/>
</dbReference>
<sequence>MAVPRGCQPARLCRGGQPQCVFEAESWLASLPRDFILRLVTVYKNMVVQILNSAHQSSSERDRRALVSSLRLLSLVHGLNFQAGCRVGRLNYDDFYIPEIAEKIDIRNDYLNWMNSRLHPMSRREVGVCVWGCGGV</sequence>
<reference evidence="1 2" key="1">
    <citation type="submission" date="2023-03" db="EMBL/GenBank/DDBJ databases">
        <title>High-quality genome of Scylla paramamosain provides insights in environmental adaptation.</title>
        <authorList>
            <person name="Zhang L."/>
        </authorList>
    </citation>
    <scope>NUCLEOTIDE SEQUENCE [LARGE SCALE GENOMIC DNA]</scope>
    <source>
        <strain evidence="1">LZ_2023a</strain>
        <tissue evidence="1">Muscle</tissue>
    </source>
</reference>
<comment type="caution">
    <text evidence="1">The sequence shown here is derived from an EMBL/GenBank/DDBJ whole genome shotgun (WGS) entry which is preliminary data.</text>
</comment>
<organism evidence="1 2">
    <name type="scientific">Scylla paramamosain</name>
    <name type="common">Mud crab</name>
    <dbReference type="NCBI Taxonomy" id="85552"/>
    <lineage>
        <taxon>Eukaryota</taxon>
        <taxon>Metazoa</taxon>
        <taxon>Ecdysozoa</taxon>
        <taxon>Arthropoda</taxon>
        <taxon>Crustacea</taxon>
        <taxon>Multicrustacea</taxon>
        <taxon>Malacostraca</taxon>
        <taxon>Eumalacostraca</taxon>
        <taxon>Eucarida</taxon>
        <taxon>Decapoda</taxon>
        <taxon>Pleocyemata</taxon>
        <taxon>Brachyura</taxon>
        <taxon>Eubrachyura</taxon>
        <taxon>Portunoidea</taxon>
        <taxon>Portunidae</taxon>
        <taxon>Portuninae</taxon>
        <taxon>Scylla</taxon>
    </lineage>
</organism>
<keyword evidence="2" id="KW-1185">Reference proteome</keyword>
<protein>
    <submittedName>
        <fullName evidence="1">Uncharacterized protein</fullName>
    </submittedName>
</protein>
<evidence type="ECO:0000313" key="2">
    <source>
        <dbReference type="Proteomes" id="UP001487740"/>
    </source>
</evidence>
<dbReference type="EMBL" id="JARAKH010000342">
    <property type="protein sequence ID" value="KAK8374512.1"/>
    <property type="molecule type" value="Genomic_DNA"/>
</dbReference>
<name>A0AAW0SHE7_SCYPA</name>
<dbReference type="EMBL" id="JARAKH010000342">
    <property type="protein sequence ID" value="KAK8374513.1"/>
    <property type="molecule type" value="Genomic_DNA"/>
</dbReference>
<proteinExistence type="predicted"/>
<accession>A0AAW0SHE7</accession>
<evidence type="ECO:0000313" key="1">
    <source>
        <dbReference type="EMBL" id="KAK8374513.1"/>
    </source>
</evidence>
<dbReference type="AlphaFoldDB" id="A0AAW0SHE7"/>
<gene>
    <name evidence="1" type="ORF">O3P69_014973</name>
</gene>